<dbReference type="EMBL" id="LVJI01000002">
    <property type="protein sequence ID" value="OAB47993.1"/>
    <property type="molecule type" value="Genomic_DNA"/>
</dbReference>
<evidence type="ECO:0000313" key="1">
    <source>
        <dbReference type="EMBL" id="OAB47993.1"/>
    </source>
</evidence>
<organism evidence="1 2">
    <name type="scientific">Paenibacillus antarcticus</name>
    <dbReference type="NCBI Taxonomy" id="253703"/>
    <lineage>
        <taxon>Bacteria</taxon>
        <taxon>Bacillati</taxon>
        <taxon>Bacillota</taxon>
        <taxon>Bacilli</taxon>
        <taxon>Bacillales</taxon>
        <taxon>Paenibacillaceae</taxon>
        <taxon>Paenibacillus</taxon>
    </lineage>
</organism>
<evidence type="ECO:0000313" key="2">
    <source>
        <dbReference type="Proteomes" id="UP000077355"/>
    </source>
</evidence>
<proteinExistence type="predicted"/>
<protein>
    <submittedName>
        <fullName evidence="1">Uncharacterized protein</fullName>
    </submittedName>
</protein>
<keyword evidence="2" id="KW-1185">Reference proteome</keyword>
<name>A0A168QNG5_9BACL</name>
<dbReference type="Proteomes" id="UP000077355">
    <property type="component" value="Unassembled WGS sequence"/>
</dbReference>
<reference evidence="1 2" key="1">
    <citation type="submission" date="2016-03" db="EMBL/GenBank/DDBJ databases">
        <title>Draft genome sequence of Paenibacillus antarcticus CECT 5836.</title>
        <authorList>
            <person name="Shin S.-K."/>
            <person name="Yi H."/>
        </authorList>
    </citation>
    <scope>NUCLEOTIDE SEQUENCE [LARGE SCALE GENOMIC DNA]</scope>
    <source>
        <strain evidence="1 2">CECT 5836</strain>
    </source>
</reference>
<sequence>MIIYQPEDELLELDELNPVEKYKRLRTQLIKPQRELQFEESELDVGELSLIALYVIDKVIKKELDVKYNYYIQDDMSVKFLLNNNLGYELQSKQFLKYLIRVDDAKLIYRFTCAKKFEVNNERTKQLRINSWGRQYIDDQHLLNKYSNDVEKMTLCFSNYLKENRSIYVELTELLLQPITSSISYDITQRNQFLDIKLLS</sequence>
<accession>A0A168QNG5</accession>
<gene>
    <name evidence="1" type="ORF">PBAT_03710</name>
</gene>
<dbReference type="AlphaFoldDB" id="A0A168QNG5"/>
<dbReference type="OrthoDB" id="2664341at2"/>
<dbReference type="RefSeq" id="WP_068646703.1">
    <property type="nucleotide sequence ID" value="NZ_CP043611.1"/>
</dbReference>
<comment type="caution">
    <text evidence="1">The sequence shown here is derived from an EMBL/GenBank/DDBJ whole genome shotgun (WGS) entry which is preliminary data.</text>
</comment>